<dbReference type="EMBL" id="JAUPEV010000001">
    <property type="protein sequence ID" value="MDO7252419.1"/>
    <property type="molecule type" value="Genomic_DNA"/>
</dbReference>
<protein>
    <submittedName>
        <fullName evidence="3">Uncharacterized protein</fullName>
    </submittedName>
</protein>
<reference evidence="3 5" key="1">
    <citation type="submission" date="2023-07" db="EMBL/GenBank/DDBJ databases">
        <title>Unpublished Manusciprt.</title>
        <authorList>
            <person name="Aydin F."/>
            <person name="Tarhane S."/>
            <person name="Saticioglu I.B."/>
            <person name="Karakaya E."/>
            <person name="Abay S."/>
            <person name="Guran O."/>
            <person name="Bozkurt E."/>
            <person name="Uzum N."/>
            <person name="Olgun K."/>
            <person name="Jablonski D."/>
        </authorList>
    </citation>
    <scope>NUCLEOTIDE SEQUENCE</scope>
    <source>
        <strain evidence="5">faydin-H75</strain>
        <strain evidence="3">Faydin-H76</strain>
    </source>
</reference>
<dbReference type="AlphaFoldDB" id="A0AA90PPI9"/>
<reference evidence="2 4" key="3">
    <citation type="journal article" date="2024" name="Syst. Appl. Microbiol.">
        <title>Helicobacter cappadocius sp. nov., from lizards: The first psychrotrophic Helicobacter species.</title>
        <authorList>
            <person name="Aydin F."/>
            <person name="Tarhane S."/>
            <person name="Karakaya E."/>
            <person name="Abay S."/>
            <person name="Kayman T."/>
            <person name="Guran O."/>
            <person name="Bozkurt E."/>
            <person name="Uzum N."/>
            <person name="Avci A."/>
            <person name="Olgun K."/>
            <person name="Jablonski D."/>
            <person name="Guran C."/>
            <person name="Burcin Saticioglu I."/>
        </authorList>
    </citation>
    <scope>NUCLEOTIDE SEQUENCE [LARGE SCALE GENOMIC DNA]</scope>
    <source>
        <strain evidence="2">Faydin-H75</strain>
        <strain evidence="4">faydin-H76</strain>
    </source>
</reference>
<keyword evidence="1" id="KW-0472">Membrane</keyword>
<dbReference type="Proteomes" id="UP001177258">
    <property type="component" value="Unassembled WGS sequence"/>
</dbReference>
<accession>A0AA90PPI9</accession>
<proteinExistence type="predicted"/>
<dbReference type="RefSeq" id="WP_305516261.1">
    <property type="nucleotide sequence ID" value="NZ_JAUPEV010000001.1"/>
</dbReference>
<keyword evidence="1" id="KW-0812">Transmembrane</keyword>
<reference evidence="2" key="2">
    <citation type="submission" date="2023-07" db="EMBL/GenBank/DDBJ databases">
        <authorList>
            <person name="Aydin F."/>
            <person name="Tarhane S."/>
            <person name="Saticioglu I.B."/>
            <person name="Karakaya E."/>
            <person name="Abay S."/>
            <person name="Guran O."/>
            <person name="Bozkurt E."/>
            <person name="Uzum N."/>
            <person name="Olgun K."/>
            <person name="Jablonski D."/>
        </authorList>
    </citation>
    <scope>NUCLEOTIDE SEQUENCE</scope>
    <source>
        <strain evidence="2">Faydin-H75</strain>
    </source>
</reference>
<organism evidence="3 4">
    <name type="scientific">Helicobacter cappadocius</name>
    <dbReference type="NCBI Taxonomy" id="3063998"/>
    <lineage>
        <taxon>Bacteria</taxon>
        <taxon>Pseudomonadati</taxon>
        <taxon>Campylobacterota</taxon>
        <taxon>Epsilonproteobacteria</taxon>
        <taxon>Campylobacterales</taxon>
        <taxon>Helicobacteraceae</taxon>
        <taxon>Helicobacter</taxon>
    </lineage>
</organism>
<feature type="transmembrane region" description="Helical" evidence="1">
    <location>
        <begin position="20"/>
        <end position="41"/>
    </location>
</feature>
<evidence type="ECO:0000256" key="1">
    <source>
        <dbReference type="SAM" id="Phobius"/>
    </source>
</evidence>
<dbReference type="EMBL" id="JAUYZK010000001">
    <property type="protein sequence ID" value="MDP2538286.1"/>
    <property type="molecule type" value="Genomic_DNA"/>
</dbReference>
<keyword evidence="1" id="KW-1133">Transmembrane helix</keyword>
<keyword evidence="5" id="KW-1185">Reference proteome</keyword>
<gene>
    <name evidence="2" type="ORF">Q5I04_00600</name>
    <name evidence="3" type="ORF">Q5I06_00600</name>
</gene>
<evidence type="ECO:0000313" key="2">
    <source>
        <dbReference type="EMBL" id="MDO7252419.1"/>
    </source>
</evidence>
<evidence type="ECO:0000313" key="4">
    <source>
        <dbReference type="Proteomes" id="UP001177258"/>
    </source>
</evidence>
<evidence type="ECO:0000313" key="3">
    <source>
        <dbReference type="EMBL" id="MDP2538286.1"/>
    </source>
</evidence>
<sequence length="165" mass="18927">MIIYDRASTGIRGAFVLVEIVLGLMVLGVVLILSAKILFYIQEDNIKHSRALSLELQMNNTLDALEAYLLEASKNSISYGKNFMSWDSDFLDSKPSLKDTLGSSLKTSHTLTLNQNSLYFDGFLMLDGVDEFEIMRMDNIFKIRLCTKPKKKTLCRYKFIRLLYF</sequence>
<dbReference type="Proteomes" id="UP001240777">
    <property type="component" value="Unassembled WGS sequence"/>
</dbReference>
<comment type="caution">
    <text evidence="3">The sequence shown here is derived from an EMBL/GenBank/DDBJ whole genome shotgun (WGS) entry which is preliminary data.</text>
</comment>
<evidence type="ECO:0000313" key="5">
    <source>
        <dbReference type="Proteomes" id="UP001240777"/>
    </source>
</evidence>
<name>A0AA90PPI9_9HELI</name>